<evidence type="ECO:0000313" key="3">
    <source>
        <dbReference type="Proteomes" id="UP000556026"/>
    </source>
</evidence>
<dbReference type="InterPro" id="IPR016040">
    <property type="entry name" value="NAD(P)-bd_dom"/>
</dbReference>
<protein>
    <submittedName>
        <fullName evidence="2">NAD(P)-dependent oxidoreductase</fullName>
    </submittedName>
</protein>
<dbReference type="CDD" id="cd05269">
    <property type="entry name" value="TMR_SDR_a"/>
    <property type="match status" value="1"/>
</dbReference>
<dbReference type="PANTHER" id="PTHR47129">
    <property type="entry name" value="QUINONE OXIDOREDUCTASE 2"/>
    <property type="match status" value="1"/>
</dbReference>
<dbReference type="Gene3D" id="3.90.25.10">
    <property type="entry name" value="UDP-galactose 4-epimerase, domain 1"/>
    <property type="match status" value="1"/>
</dbReference>
<organism evidence="2 3">
    <name type="scientific">Geomonas silvestris</name>
    <dbReference type="NCBI Taxonomy" id="2740184"/>
    <lineage>
        <taxon>Bacteria</taxon>
        <taxon>Pseudomonadati</taxon>
        <taxon>Thermodesulfobacteriota</taxon>
        <taxon>Desulfuromonadia</taxon>
        <taxon>Geobacterales</taxon>
        <taxon>Geobacteraceae</taxon>
        <taxon>Geomonas</taxon>
    </lineage>
</organism>
<dbReference type="EMBL" id="BLXX01000001">
    <property type="protein sequence ID" value="GFO58171.1"/>
    <property type="molecule type" value="Genomic_DNA"/>
</dbReference>
<dbReference type="InterPro" id="IPR052718">
    <property type="entry name" value="NmrA-type_oxidoreductase"/>
</dbReference>
<dbReference type="Gene3D" id="3.40.50.720">
    <property type="entry name" value="NAD(P)-binding Rossmann-like Domain"/>
    <property type="match status" value="1"/>
</dbReference>
<proteinExistence type="predicted"/>
<dbReference type="Pfam" id="PF13460">
    <property type="entry name" value="NAD_binding_10"/>
    <property type="match status" value="1"/>
</dbReference>
<comment type="caution">
    <text evidence="2">The sequence shown here is derived from an EMBL/GenBank/DDBJ whole genome shotgun (WGS) entry which is preliminary data.</text>
</comment>
<gene>
    <name evidence="2" type="ORF">GMST_04960</name>
</gene>
<feature type="domain" description="NAD(P)-binding" evidence="1">
    <location>
        <begin position="6"/>
        <end position="179"/>
    </location>
</feature>
<reference evidence="3" key="1">
    <citation type="submission" date="2020-06" db="EMBL/GenBank/DDBJ databases">
        <title>Draft genomic sequence of Geomonas sp. Red330.</title>
        <authorList>
            <person name="Itoh H."/>
            <person name="Zhenxing X."/>
            <person name="Ushijima N."/>
            <person name="Masuda Y."/>
            <person name="Shiratori Y."/>
            <person name="Senoo K."/>
        </authorList>
    </citation>
    <scope>NUCLEOTIDE SEQUENCE [LARGE SCALE GENOMIC DNA]</scope>
    <source>
        <strain evidence="3">Red330</strain>
    </source>
</reference>
<evidence type="ECO:0000313" key="2">
    <source>
        <dbReference type="EMBL" id="GFO58171.1"/>
    </source>
</evidence>
<name>A0A6V8MDV7_9BACT</name>
<evidence type="ECO:0000259" key="1">
    <source>
        <dbReference type="Pfam" id="PF13460"/>
    </source>
</evidence>
<dbReference type="SUPFAM" id="SSF51735">
    <property type="entry name" value="NAD(P)-binding Rossmann-fold domains"/>
    <property type="match status" value="1"/>
</dbReference>
<dbReference type="PANTHER" id="PTHR47129:SF1">
    <property type="entry name" value="NMRA-LIKE DOMAIN-CONTAINING PROTEIN"/>
    <property type="match status" value="1"/>
</dbReference>
<accession>A0A6V8MDV7</accession>
<sequence>MIVITGATGQLGRLVIASLLKKVPADRIVAAVRNPEKAKDLAARGVQVRQADYTEPESWEKVLAGAKKLLLISSNEIGQREAQHKTVIDAAQKAGIELLVYTSLLRADSTPLALGGEHLATEQYLKNSGVPFAVLRNGWYTENYLASVPAALQHGAFIGSVGEGRISSAARADYAEAAAVVLTAADQAGKIYELAGDESYSLAEFAAELSRQTGRQIPYVNLPEAEYKGALLGAGLPEAFAELLANSDAGAARGGLYSEDRSLSTLIGRETTTLATMLKYTLH</sequence>
<dbReference type="Proteomes" id="UP000556026">
    <property type="component" value="Unassembled WGS sequence"/>
</dbReference>
<dbReference type="RefSeq" id="WP_183353016.1">
    <property type="nucleotide sequence ID" value="NZ_BLXX01000001.1"/>
</dbReference>
<dbReference type="AlphaFoldDB" id="A0A6V8MDV7"/>
<keyword evidence="3" id="KW-1185">Reference proteome</keyword>
<dbReference type="InterPro" id="IPR036291">
    <property type="entry name" value="NAD(P)-bd_dom_sf"/>
</dbReference>